<evidence type="ECO:0000313" key="5">
    <source>
        <dbReference type="EMBL" id="MFC7618033.1"/>
    </source>
</evidence>
<evidence type="ECO:0000256" key="3">
    <source>
        <dbReference type="ARBA" id="ARBA00023163"/>
    </source>
</evidence>
<evidence type="ECO:0000259" key="4">
    <source>
        <dbReference type="PROSITE" id="PS50949"/>
    </source>
</evidence>
<accession>A0ABW2TZX0</accession>
<dbReference type="EMBL" id="JBHTEY010000004">
    <property type="protein sequence ID" value="MFC7618033.1"/>
    <property type="molecule type" value="Genomic_DNA"/>
</dbReference>
<dbReference type="Gene3D" id="1.10.10.10">
    <property type="entry name" value="Winged helix-like DNA-binding domain superfamily/Winged helix DNA-binding domain"/>
    <property type="match status" value="1"/>
</dbReference>
<dbReference type="Proteomes" id="UP001596512">
    <property type="component" value="Unassembled WGS sequence"/>
</dbReference>
<evidence type="ECO:0000313" key="6">
    <source>
        <dbReference type="Proteomes" id="UP001596512"/>
    </source>
</evidence>
<dbReference type="InterPro" id="IPR036388">
    <property type="entry name" value="WH-like_DNA-bd_sf"/>
</dbReference>
<keyword evidence="2" id="KW-0238">DNA-binding</keyword>
<comment type="caution">
    <text evidence="5">The sequence shown here is derived from an EMBL/GenBank/DDBJ whole genome shotgun (WGS) entry which is preliminary data.</text>
</comment>
<reference evidence="6" key="1">
    <citation type="journal article" date="2019" name="Int. J. Syst. Evol. Microbiol.">
        <title>The Global Catalogue of Microorganisms (GCM) 10K type strain sequencing project: providing services to taxonomists for standard genome sequencing and annotation.</title>
        <authorList>
            <consortium name="The Broad Institute Genomics Platform"/>
            <consortium name="The Broad Institute Genome Sequencing Center for Infectious Disease"/>
            <person name="Wu L."/>
            <person name="Ma J."/>
        </authorList>
    </citation>
    <scope>NUCLEOTIDE SEQUENCE [LARGE SCALE GENOMIC DNA]</scope>
    <source>
        <strain evidence="6">JCM 17695</strain>
    </source>
</reference>
<dbReference type="PANTHER" id="PTHR44846:SF17">
    <property type="entry name" value="GNTR-FAMILY TRANSCRIPTIONAL REGULATOR"/>
    <property type="match status" value="1"/>
</dbReference>
<dbReference type="InterPro" id="IPR050679">
    <property type="entry name" value="Bact_HTH_transcr_reg"/>
</dbReference>
<proteinExistence type="predicted"/>
<dbReference type="SUPFAM" id="SSF46785">
    <property type="entry name" value="Winged helix' DNA-binding domain"/>
    <property type="match status" value="1"/>
</dbReference>
<keyword evidence="6" id="KW-1185">Reference proteome</keyword>
<evidence type="ECO:0000256" key="2">
    <source>
        <dbReference type="ARBA" id="ARBA00023125"/>
    </source>
</evidence>
<dbReference type="PRINTS" id="PR00035">
    <property type="entry name" value="HTHGNTR"/>
</dbReference>
<evidence type="ECO:0000256" key="1">
    <source>
        <dbReference type="ARBA" id="ARBA00023015"/>
    </source>
</evidence>
<keyword evidence="1" id="KW-0805">Transcription regulation</keyword>
<keyword evidence="3" id="KW-0804">Transcription</keyword>
<dbReference type="InterPro" id="IPR000524">
    <property type="entry name" value="Tscrpt_reg_HTH_GntR"/>
</dbReference>
<organism evidence="5 6">
    <name type="scientific">Actinokineospora soli</name>
    <dbReference type="NCBI Taxonomy" id="1048753"/>
    <lineage>
        <taxon>Bacteria</taxon>
        <taxon>Bacillati</taxon>
        <taxon>Actinomycetota</taxon>
        <taxon>Actinomycetes</taxon>
        <taxon>Pseudonocardiales</taxon>
        <taxon>Pseudonocardiaceae</taxon>
        <taxon>Actinokineospora</taxon>
    </lineage>
</organism>
<dbReference type="PROSITE" id="PS50949">
    <property type="entry name" value="HTH_GNTR"/>
    <property type="match status" value="1"/>
</dbReference>
<protein>
    <submittedName>
        <fullName evidence="5">GntR family transcriptional regulator</fullName>
    </submittedName>
</protein>
<dbReference type="InterPro" id="IPR036390">
    <property type="entry name" value="WH_DNA-bd_sf"/>
</dbReference>
<feature type="domain" description="HTH gntR-type" evidence="4">
    <location>
        <begin position="1"/>
        <end position="44"/>
    </location>
</feature>
<dbReference type="PANTHER" id="PTHR44846">
    <property type="entry name" value="MANNOSYL-D-GLYCERATE TRANSPORT/METABOLISM SYSTEM REPRESSOR MNGR-RELATED"/>
    <property type="match status" value="1"/>
</dbReference>
<sequence>MPGENDLMTTYGVEQPTARRALDVLKNEGLLQARRGAGTFVRDFRPLRPRVAGPPPGCPLGRRAVGVGG</sequence>
<dbReference type="Pfam" id="PF00392">
    <property type="entry name" value="GntR"/>
    <property type="match status" value="1"/>
</dbReference>
<gene>
    <name evidence="5" type="ORF">ACFQV2_36230</name>
</gene>
<name>A0ABW2TZX0_9PSEU</name>